<dbReference type="AlphaFoldDB" id="A0A2P8DLI9"/>
<dbReference type="RefSeq" id="WP_211301254.1">
    <property type="nucleotide sequence ID" value="NZ_PYGA01000006.1"/>
</dbReference>
<evidence type="ECO:0000313" key="1">
    <source>
        <dbReference type="EMBL" id="PSK98094.1"/>
    </source>
</evidence>
<gene>
    <name evidence="1" type="ORF">CLV63_106142</name>
</gene>
<protein>
    <recommendedName>
        <fullName evidence="3">Tetratricopeptide repeat protein</fullName>
    </recommendedName>
</protein>
<proteinExistence type="predicted"/>
<dbReference type="EMBL" id="PYGA01000006">
    <property type="protein sequence ID" value="PSK98094.1"/>
    <property type="molecule type" value="Genomic_DNA"/>
</dbReference>
<organism evidence="1 2">
    <name type="scientific">Murinocardiopsis flavida</name>
    <dbReference type="NCBI Taxonomy" id="645275"/>
    <lineage>
        <taxon>Bacteria</taxon>
        <taxon>Bacillati</taxon>
        <taxon>Actinomycetota</taxon>
        <taxon>Actinomycetes</taxon>
        <taxon>Streptosporangiales</taxon>
        <taxon>Nocardiopsidaceae</taxon>
        <taxon>Murinocardiopsis</taxon>
    </lineage>
</organism>
<sequence length="902" mass="96943">MSDREWRDLDIQADRMPYGRAKTMLREEALRLAPAQGATPMEVFWLRMDLTSAYSYGGEPAQALGNFSRCLSLFDADPATYGAAAAGRLRWHFKWMIGNLLEFPQIPLDRITATVDDMERRYREGGHSLQAVHGRRMRLAQHIGDTEAAAHYYELWCTTPRDGNSDCEGCDPSKKASYLSGLGRYEEAVQVAEPVLAGELDCTSQPHGILETLRTPYVRIGRLDAARDAHRRAHRTHRGNPVRHSASITADIAFCAKTGNEATGLRLLERFLPELTAPGNSPDDEMMFAATAALLARRLVESGNGGLPVHLPAHGDTAESATTPEELFERMRARATDLGAQFDLRNGTGTQGEWVRERIGAEPIIEHLPLSAHAPRPAAPRPAPPQQAVTGRRTPAEFMAAHEQAWFEGRQETARLLLDRFDAEAGADLDGPLAARRARAEGRTAEGAAARAPLERAAELFDALGDDNAAHGVRAALGAVLAEHGDESGVPLAAAAVAHLAEHGAPDQHVAAVRALARAHGHTGDLDTAVAVLTDARAAVPAISADPAVGAPFHAHLALTLLENGALAEAAEAAGAAREAARAVGRALLLHDMSALHGQLLSREEGEDAWRAAGAAFTEAAENAAAEGVGPIGRPMSQMLLGRWLADSGDTADAVAPLAEAVAAFTALENPLMAGTAGLLLADCYHQEGRHLEAAEVAEEAVPALDAEEPDGVDRLRARDVLARALTEIGELDGALARWEELIAADAERDAGPTRFHLLEQAAGVLDRLDRDDEAAERFAAAADTCEEIDEPFHAARMRERHARSLMWAGRAEESLEVSARALAWSRRAADDPDLSLPDDARHWQLGTIAYHRARALARLDRTEEAREVAAEALDHMRGTGDDDLVALARELVDDLADPAED</sequence>
<evidence type="ECO:0000313" key="2">
    <source>
        <dbReference type="Proteomes" id="UP000240542"/>
    </source>
</evidence>
<reference evidence="1 2" key="1">
    <citation type="submission" date="2018-03" db="EMBL/GenBank/DDBJ databases">
        <title>Genomic Encyclopedia of Archaeal and Bacterial Type Strains, Phase II (KMG-II): from individual species to whole genera.</title>
        <authorList>
            <person name="Goeker M."/>
        </authorList>
    </citation>
    <scope>NUCLEOTIDE SEQUENCE [LARGE SCALE GENOMIC DNA]</scope>
    <source>
        <strain evidence="1 2">DSM 45312</strain>
    </source>
</reference>
<dbReference type="Proteomes" id="UP000240542">
    <property type="component" value="Unassembled WGS sequence"/>
</dbReference>
<keyword evidence="2" id="KW-1185">Reference proteome</keyword>
<dbReference type="InterPro" id="IPR011990">
    <property type="entry name" value="TPR-like_helical_dom_sf"/>
</dbReference>
<evidence type="ECO:0008006" key="3">
    <source>
        <dbReference type="Google" id="ProtNLM"/>
    </source>
</evidence>
<comment type="caution">
    <text evidence="1">The sequence shown here is derived from an EMBL/GenBank/DDBJ whole genome shotgun (WGS) entry which is preliminary data.</text>
</comment>
<dbReference type="SUPFAM" id="SSF48452">
    <property type="entry name" value="TPR-like"/>
    <property type="match status" value="2"/>
</dbReference>
<accession>A0A2P8DLI9</accession>
<name>A0A2P8DLI9_9ACTN</name>
<dbReference type="Gene3D" id="1.25.40.10">
    <property type="entry name" value="Tetratricopeptide repeat domain"/>
    <property type="match status" value="2"/>
</dbReference>